<evidence type="ECO:0000256" key="7">
    <source>
        <dbReference type="ARBA" id="ARBA00022989"/>
    </source>
</evidence>
<evidence type="ECO:0000256" key="3">
    <source>
        <dbReference type="ARBA" id="ARBA00022448"/>
    </source>
</evidence>
<evidence type="ECO:0000256" key="4">
    <source>
        <dbReference type="ARBA" id="ARBA00022597"/>
    </source>
</evidence>
<keyword evidence="3 9" id="KW-0813">Transport</keyword>
<comment type="function">
    <text evidence="9">Mediates both low-affinity uptake and efflux of sugar across the membrane.</text>
</comment>
<evidence type="ECO:0000256" key="9">
    <source>
        <dbReference type="RuleBase" id="RU910715"/>
    </source>
</evidence>
<comment type="caution">
    <text evidence="10">The sequence shown here is derived from an EMBL/GenBank/DDBJ whole genome shotgun (WGS) entry which is preliminary data.</text>
</comment>
<evidence type="ECO:0000313" key="10">
    <source>
        <dbReference type="EMBL" id="KAK4282434.1"/>
    </source>
</evidence>
<dbReference type="InterPro" id="IPR004316">
    <property type="entry name" value="SWEET_rpt"/>
</dbReference>
<name>A0AAE1N4G9_9FABA</name>
<comment type="similarity">
    <text evidence="2 9">Belongs to the SWEET sugar transporter family.</text>
</comment>
<keyword evidence="11" id="KW-1185">Reference proteome</keyword>
<protein>
    <recommendedName>
        <fullName evidence="9">Bidirectional sugar transporter SWEET</fullName>
    </recommendedName>
</protein>
<dbReference type="Proteomes" id="UP001293593">
    <property type="component" value="Unassembled WGS sequence"/>
</dbReference>
<dbReference type="GO" id="GO:0012505">
    <property type="term" value="C:endomembrane system"/>
    <property type="evidence" value="ECO:0007669"/>
    <property type="project" value="UniProtKB-SubCell"/>
</dbReference>
<sequence length="249" mass="27675">MVARAALARNIVGILGNVISFGLFFSPAPTFVEIIRKKRVEEFKADPYLATALNCAFWVLYGMPFVHPHSILVLTINAVGLVFELVYLAIFYVYATKKGRKKVMLWLLVETIFFAAIVLITMLAFNGTKKRSLIVGILSDVFNVMMYISPLTVMAMVIRTKSVKYMPFWLSFANFCNGLCWTIYALIHPFDLFVLISNGIGAISGLVQLILYAVYRSCDPEDAIDIGDVGTIKKPVEIQLPATDGAARA</sequence>
<dbReference type="InterPro" id="IPR047664">
    <property type="entry name" value="SWEET"/>
</dbReference>
<reference evidence="10" key="1">
    <citation type="submission" date="2023-10" db="EMBL/GenBank/DDBJ databases">
        <title>Chromosome-level genome of the transformable northern wattle, Acacia crassicarpa.</title>
        <authorList>
            <person name="Massaro I."/>
            <person name="Sinha N.R."/>
            <person name="Poethig S."/>
            <person name="Leichty A.R."/>
        </authorList>
    </citation>
    <scope>NUCLEOTIDE SEQUENCE</scope>
    <source>
        <strain evidence="10">Acra3RX</strain>
        <tissue evidence="10">Leaf</tissue>
    </source>
</reference>
<evidence type="ECO:0000256" key="6">
    <source>
        <dbReference type="ARBA" id="ARBA00022737"/>
    </source>
</evidence>
<feature type="transmembrane region" description="Helical" evidence="9">
    <location>
        <begin position="133"/>
        <end position="156"/>
    </location>
</feature>
<dbReference type="Pfam" id="PF03083">
    <property type="entry name" value="MtN3_slv"/>
    <property type="match status" value="2"/>
</dbReference>
<dbReference type="FunFam" id="1.20.1280.290:FF:000002">
    <property type="entry name" value="Bidirectional sugar transporter SWEET"/>
    <property type="match status" value="1"/>
</dbReference>
<dbReference type="EMBL" id="JAWXYG010000002">
    <property type="protein sequence ID" value="KAK4282434.1"/>
    <property type="molecule type" value="Genomic_DNA"/>
</dbReference>
<dbReference type="GO" id="GO:0016020">
    <property type="term" value="C:membrane"/>
    <property type="evidence" value="ECO:0007669"/>
    <property type="project" value="InterPro"/>
</dbReference>
<evidence type="ECO:0000256" key="2">
    <source>
        <dbReference type="ARBA" id="ARBA00007809"/>
    </source>
</evidence>
<organism evidence="10 11">
    <name type="scientific">Acacia crassicarpa</name>
    <name type="common">northern wattle</name>
    <dbReference type="NCBI Taxonomy" id="499986"/>
    <lineage>
        <taxon>Eukaryota</taxon>
        <taxon>Viridiplantae</taxon>
        <taxon>Streptophyta</taxon>
        <taxon>Embryophyta</taxon>
        <taxon>Tracheophyta</taxon>
        <taxon>Spermatophyta</taxon>
        <taxon>Magnoliopsida</taxon>
        <taxon>eudicotyledons</taxon>
        <taxon>Gunneridae</taxon>
        <taxon>Pentapetalae</taxon>
        <taxon>rosids</taxon>
        <taxon>fabids</taxon>
        <taxon>Fabales</taxon>
        <taxon>Fabaceae</taxon>
        <taxon>Caesalpinioideae</taxon>
        <taxon>mimosoid clade</taxon>
        <taxon>Acacieae</taxon>
        <taxon>Acacia</taxon>
    </lineage>
</organism>
<evidence type="ECO:0000256" key="5">
    <source>
        <dbReference type="ARBA" id="ARBA00022692"/>
    </source>
</evidence>
<dbReference type="Gene3D" id="1.20.1280.290">
    <property type="match status" value="2"/>
</dbReference>
<dbReference type="PANTHER" id="PTHR10791">
    <property type="entry name" value="RAG1-ACTIVATING PROTEIN 1"/>
    <property type="match status" value="1"/>
</dbReference>
<comment type="subcellular location">
    <subcellularLocation>
        <location evidence="1">Endomembrane system</location>
        <topology evidence="1">Multi-pass membrane protein</topology>
    </subcellularLocation>
</comment>
<accession>A0AAE1N4G9</accession>
<proteinExistence type="inferred from homology"/>
<comment type="caution">
    <text evidence="9">Lacks conserved residue(s) required for the propagation of feature annotation.</text>
</comment>
<dbReference type="PANTHER" id="PTHR10791:SF236">
    <property type="entry name" value="BIDIRECTIONAL SUGAR TRANSPORTER SWEET8"/>
    <property type="match status" value="1"/>
</dbReference>
<gene>
    <name evidence="10" type="ORF">QN277_013813</name>
</gene>
<keyword evidence="4 9" id="KW-0762">Sugar transport</keyword>
<feature type="transmembrane region" description="Helical" evidence="9">
    <location>
        <begin position="168"/>
        <end position="187"/>
    </location>
</feature>
<keyword evidence="6" id="KW-0677">Repeat</keyword>
<evidence type="ECO:0000256" key="1">
    <source>
        <dbReference type="ARBA" id="ARBA00004127"/>
    </source>
</evidence>
<keyword evidence="7 9" id="KW-1133">Transmembrane helix</keyword>
<dbReference type="GO" id="GO:0051260">
    <property type="term" value="P:protein homooligomerization"/>
    <property type="evidence" value="ECO:0007669"/>
    <property type="project" value="UniProtKB-ARBA"/>
</dbReference>
<keyword evidence="8 9" id="KW-0472">Membrane</keyword>
<feature type="transmembrane region" description="Helical" evidence="9">
    <location>
        <begin position="71"/>
        <end position="93"/>
    </location>
</feature>
<evidence type="ECO:0000256" key="8">
    <source>
        <dbReference type="ARBA" id="ARBA00023136"/>
    </source>
</evidence>
<evidence type="ECO:0000313" key="11">
    <source>
        <dbReference type="Proteomes" id="UP001293593"/>
    </source>
</evidence>
<dbReference type="FunFam" id="1.20.1280.290:FF:000001">
    <property type="entry name" value="Bidirectional sugar transporter SWEET"/>
    <property type="match status" value="1"/>
</dbReference>
<feature type="transmembrane region" description="Helical" evidence="9">
    <location>
        <begin position="193"/>
        <end position="215"/>
    </location>
</feature>
<dbReference type="GO" id="GO:0051119">
    <property type="term" value="F:sugar transmembrane transporter activity"/>
    <property type="evidence" value="ECO:0007669"/>
    <property type="project" value="InterPro"/>
</dbReference>
<dbReference type="AlphaFoldDB" id="A0AAE1N4G9"/>
<feature type="transmembrane region" description="Helical" evidence="9">
    <location>
        <begin position="105"/>
        <end position="127"/>
    </location>
</feature>
<keyword evidence="5 9" id="KW-0812">Transmembrane</keyword>
<feature type="transmembrane region" description="Helical" evidence="9">
    <location>
        <begin position="6"/>
        <end position="26"/>
    </location>
</feature>